<dbReference type="InterPro" id="IPR025194">
    <property type="entry name" value="RodZ-like_C"/>
</dbReference>
<dbReference type="SMART" id="SM00530">
    <property type="entry name" value="HTH_XRE"/>
    <property type="match status" value="1"/>
</dbReference>
<dbReference type="EMBL" id="CP140152">
    <property type="protein sequence ID" value="WQH03024.1"/>
    <property type="molecule type" value="Genomic_DNA"/>
</dbReference>
<dbReference type="Proteomes" id="UP001326110">
    <property type="component" value="Chromosome"/>
</dbReference>
<dbReference type="InterPro" id="IPR050400">
    <property type="entry name" value="Bact_Cytoskel_RodZ"/>
</dbReference>
<organism evidence="3 4">
    <name type="scientific">Duganella zoogloeoides</name>
    <dbReference type="NCBI Taxonomy" id="75659"/>
    <lineage>
        <taxon>Bacteria</taxon>
        <taxon>Pseudomonadati</taxon>
        <taxon>Pseudomonadota</taxon>
        <taxon>Betaproteobacteria</taxon>
        <taxon>Burkholderiales</taxon>
        <taxon>Oxalobacteraceae</taxon>
        <taxon>Telluria group</taxon>
        <taxon>Duganella</taxon>
    </lineage>
</organism>
<keyword evidence="1" id="KW-0472">Membrane</keyword>
<dbReference type="SUPFAM" id="SSF47413">
    <property type="entry name" value="lambda repressor-like DNA-binding domains"/>
    <property type="match status" value="1"/>
</dbReference>
<accession>A0ABZ0XTM3</accession>
<protein>
    <submittedName>
        <fullName evidence="3">DUF4115 domain-containing protein</fullName>
    </submittedName>
</protein>
<keyword evidence="4" id="KW-1185">Reference proteome</keyword>
<feature type="transmembrane region" description="Helical" evidence="1">
    <location>
        <begin position="124"/>
        <end position="144"/>
    </location>
</feature>
<dbReference type="PANTHER" id="PTHR34475">
    <property type="match status" value="1"/>
</dbReference>
<dbReference type="Pfam" id="PF13413">
    <property type="entry name" value="HTH_25"/>
    <property type="match status" value="1"/>
</dbReference>
<evidence type="ECO:0000313" key="4">
    <source>
        <dbReference type="Proteomes" id="UP001326110"/>
    </source>
</evidence>
<dbReference type="InterPro" id="IPR001387">
    <property type="entry name" value="Cro/C1-type_HTH"/>
</dbReference>
<dbReference type="Pfam" id="PF13464">
    <property type="entry name" value="RodZ_C"/>
    <property type="match status" value="1"/>
</dbReference>
<evidence type="ECO:0000259" key="2">
    <source>
        <dbReference type="SMART" id="SM00530"/>
    </source>
</evidence>
<sequence>MNSEWVEPPKDQAKTGLATPGAQLKAQREALGLTVEQIADQLKLAPRQVVALEAGDYASLPNMAVTRGFVRAYAKVVRIDATPLVAMIEVRSPTSPEVSPPRKEIAATFSDTRMPLMKSRNSHTGAWVMGGVAVVVVVGGIFLYQSGLIAHTLALFERGADSAAVATEPAKTDATVAPLETTLVKPGQETAPLQSPNVPLVSVPPVDGGSAANAGTVAGVAPAPAAGSAAVTTPATAPVNTPAPTVTGQPVTTTAAPAAAAAATTAAAVTGTALVLKVAEDSWVEIRRPGAAPLISRVVKAGSTETFDIKGPSLLIVGKPAGVQASLGGAPLALPQVAGGTIARVNIK</sequence>
<proteinExistence type="predicted"/>
<feature type="domain" description="HTH cro/C1-type" evidence="2">
    <location>
        <begin position="23"/>
        <end position="84"/>
    </location>
</feature>
<dbReference type="GeneID" id="43162352"/>
<dbReference type="InterPro" id="IPR010982">
    <property type="entry name" value="Lambda_DNA-bd_dom_sf"/>
</dbReference>
<evidence type="ECO:0000256" key="1">
    <source>
        <dbReference type="SAM" id="Phobius"/>
    </source>
</evidence>
<keyword evidence="1" id="KW-0812">Transmembrane</keyword>
<dbReference type="RefSeq" id="WP_019920459.1">
    <property type="nucleotide sequence ID" value="NZ_CP140152.1"/>
</dbReference>
<gene>
    <name evidence="3" type="ORF">SR858_18410</name>
</gene>
<evidence type="ECO:0000313" key="3">
    <source>
        <dbReference type="EMBL" id="WQH03024.1"/>
    </source>
</evidence>
<dbReference type="PANTHER" id="PTHR34475:SF1">
    <property type="entry name" value="CYTOSKELETON PROTEIN RODZ"/>
    <property type="match status" value="1"/>
</dbReference>
<reference evidence="3 4" key="1">
    <citation type="submission" date="2023-11" db="EMBL/GenBank/DDBJ databases">
        <title>MicrobeMod: A computational toolkit for identifying prokaryotic methylation and restriction-modification with nanopore sequencing.</title>
        <authorList>
            <person name="Crits-Christoph A."/>
            <person name="Kang S.C."/>
            <person name="Lee H."/>
            <person name="Ostrov N."/>
        </authorList>
    </citation>
    <scope>NUCLEOTIDE SEQUENCE [LARGE SCALE GENOMIC DNA]</scope>
    <source>
        <strain evidence="3 4">ATCC 25935</strain>
    </source>
</reference>
<keyword evidence="1" id="KW-1133">Transmembrane helix</keyword>
<name>A0ABZ0XTM3_9BURK</name>
<dbReference type="CDD" id="cd00093">
    <property type="entry name" value="HTH_XRE"/>
    <property type="match status" value="1"/>
</dbReference>
<dbReference type="Gene3D" id="1.10.260.40">
    <property type="entry name" value="lambda repressor-like DNA-binding domains"/>
    <property type="match status" value="1"/>
</dbReference>